<dbReference type="PANTHER" id="PTHR11060">
    <property type="entry name" value="PROTEIN MEMO1"/>
    <property type="match status" value="1"/>
</dbReference>
<dbReference type="Proteomes" id="UP000438699">
    <property type="component" value="Unassembled WGS sequence"/>
</dbReference>
<proteinExistence type="inferred from homology"/>
<dbReference type="OrthoDB" id="9785549at2"/>
<dbReference type="EMBL" id="WAIE01000002">
    <property type="protein sequence ID" value="KAB1442424.1"/>
    <property type="molecule type" value="Genomic_DNA"/>
</dbReference>
<dbReference type="RefSeq" id="WP_151150645.1">
    <property type="nucleotide sequence ID" value="NZ_WAIE01000002.1"/>
</dbReference>
<protein>
    <recommendedName>
        <fullName evidence="2">MEMO1 family protein F8A88_08250</fullName>
    </recommendedName>
</protein>
<dbReference type="CDD" id="cd07361">
    <property type="entry name" value="MEMO_like"/>
    <property type="match status" value="1"/>
</dbReference>
<dbReference type="PANTHER" id="PTHR11060:SF0">
    <property type="entry name" value="PROTEIN MEMO1"/>
    <property type="match status" value="1"/>
</dbReference>
<name>A0A6N6N5B0_9BACT</name>
<dbReference type="Gene3D" id="3.40.830.10">
    <property type="entry name" value="LigB-like"/>
    <property type="match status" value="1"/>
</dbReference>
<dbReference type="HAMAP" id="MF_00055">
    <property type="entry name" value="MEMO1"/>
    <property type="match status" value="1"/>
</dbReference>
<evidence type="ECO:0000256" key="2">
    <source>
        <dbReference type="HAMAP-Rule" id="MF_00055"/>
    </source>
</evidence>
<evidence type="ECO:0000313" key="3">
    <source>
        <dbReference type="EMBL" id="KAB1442424.1"/>
    </source>
</evidence>
<dbReference type="Pfam" id="PF01875">
    <property type="entry name" value="Memo"/>
    <property type="match status" value="1"/>
</dbReference>
<reference evidence="3 4" key="1">
    <citation type="journal article" date="2017" name="Int. J. Syst. Evol. Microbiol.">
        <title>Desulfovibrio senegalensis sp. nov., a mesophilic sulfate reducer isolated from marine sediment.</title>
        <authorList>
            <person name="Thioye A."/>
            <person name="Gam Z.B.A."/>
            <person name="Mbengue M."/>
            <person name="Cayol J.L."/>
            <person name="Joseph-Bartoli M."/>
            <person name="Toure-Kane C."/>
            <person name="Labat M."/>
        </authorList>
    </citation>
    <scope>NUCLEOTIDE SEQUENCE [LARGE SCALE GENOMIC DNA]</scope>
    <source>
        <strain evidence="3 4">DSM 101509</strain>
    </source>
</reference>
<dbReference type="AlphaFoldDB" id="A0A6N6N5B0"/>
<evidence type="ECO:0000256" key="1">
    <source>
        <dbReference type="ARBA" id="ARBA00006315"/>
    </source>
</evidence>
<gene>
    <name evidence="3" type="primary">amrB</name>
    <name evidence="3" type="ORF">F8A88_08250</name>
</gene>
<keyword evidence="4" id="KW-1185">Reference proteome</keyword>
<sequence length="268" mass="28461">MNRPAVVAGQFYPGTAAELDHAVDQCLVAESREKRPTVLAMVPHAGYVFSGPVCGRTLAEADLHSTIVLLGPNHTGLGASLSLWPDGAWELPGAEVPVDDGLADILLREIPQLTADRDAHVREHSLEVVLPFLRQLQPKVRVVPIAVAEPDPAVLQSVGTALGRTLADHESPVSMVVSSDMSHYVSHEQARELDAMALEPVLHLDPGGLYSAVREHHISMCGVLPMTLALHAAREMGATKARLAAYATSGEASGDYEQVVGYAGVLVS</sequence>
<accession>A0A6N6N5B0</accession>
<organism evidence="3 4">
    <name type="scientific">Pseudodesulfovibrio senegalensis</name>
    <dbReference type="NCBI Taxonomy" id="1721087"/>
    <lineage>
        <taxon>Bacteria</taxon>
        <taxon>Pseudomonadati</taxon>
        <taxon>Thermodesulfobacteriota</taxon>
        <taxon>Desulfovibrionia</taxon>
        <taxon>Desulfovibrionales</taxon>
        <taxon>Desulfovibrionaceae</taxon>
    </lineage>
</organism>
<comment type="similarity">
    <text evidence="1 2">Belongs to the MEMO1 family.</text>
</comment>
<dbReference type="NCBIfam" id="TIGR04336">
    <property type="entry name" value="AmmeMemoSam_B"/>
    <property type="match status" value="1"/>
</dbReference>
<evidence type="ECO:0000313" key="4">
    <source>
        <dbReference type="Proteomes" id="UP000438699"/>
    </source>
</evidence>
<comment type="caution">
    <text evidence="3">The sequence shown here is derived from an EMBL/GenBank/DDBJ whole genome shotgun (WGS) entry which is preliminary data.</text>
</comment>
<dbReference type="InterPro" id="IPR002737">
    <property type="entry name" value="MEMO1_fam"/>
</dbReference>